<evidence type="ECO:0000256" key="4">
    <source>
        <dbReference type="ARBA" id="ARBA00022701"/>
    </source>
</evidence>
<evidence type="ECO:0000256" key="2">
    <source>
        <dbReference type="ARBA" id="ARBA00005885"/>
    </source>
</evidence>
<dbReference type="PANTHER" id="PTHR14326">
    <property type="entry name" value="TARGETING PROTEIN FOR XKLP2"/>
    <property type="match status" value="1"/>
</dbReference>
<dbReference type="PANTHER" id="PTHR14326:SF58">
    <property type="entry name" value="TPX2 (TARGETING PROTEIN FOR XKLP2) PROTEIN FAMILY"/>
    <property type="match status" value="1"/>
</dbReference>
<feature type="compositionally biased region" description="Low complexity" evidence="6">
    <location>
        <begin position="86"/>
        <end position="105"/>
    </location>
</feature>
<organism evidence="8 9">
    <name type="scientific">Hibiscus syriacus</name>
    <name type="common">Rose of Sharon</name>
    <dbReference type="NCBI Taxonomy" id="106335"/>
    <lineage>
        <taxon>Eukaryota</taxon>
        <taxon>Viridiplantae</taxon>
        <taxon>Streptophyta</taxon>
        <taxon>Embryophyta</taxon>
        <taxon>Tracheophyta</taxon>
        <taxon>Spermatophyta</taxon>
        <taxon>Magnoliopsida</taxon>
        <taxon>eudicotyledons</taxon>
        <taxon>Gunneridae</taxon>
        <taxon>Pentapetalae</taxon>
        <taxon>rosids</taxon>
        <taxon>malvids</taxon>
        <taxon>Malvales</taxon>
        <taxon>Malvaceae</taxon>
        <taxon>Malvoideae</taxon>
        <taxon>Hibiscus</taxon>
    </lineage>
</organism>
<keyword evidence="5" id="KW-0206">Cytoskeleton</keyword>
<dbReference type="EMBL" id="VEPZ02001172">
    <property type="protein sequence ID" value="KAE8689265.1"/>
    <property type="molecule type" value="Genomic_DNA"/>
</dbReference>
<reference evidence="8" key="1">
    <citation type="submission" date="2019-09" db="EMBL/GenBank/DDBJ databases">
        <title>Draft genome information of white flower Hibiscus syriacus.</title>
        <authorList>
            <person name="Kim Y.-M."/>
        </authorList>
    </citation>
    <scope>NUCLEOTIDE SEQUENCE [LARGE SCALE GENOMIC DNA]</scope>
    <source>
        <strain evidence="8">YM2019G1</strain>
    </source>
</reference>
<evidence type="ECO:0000259" key="7">
    <source>
        <dbReference type="Pfam" id="PF06886"/>
    </source>
</evidence>
<dbReference type="GO" id="GO:0005880">
    <property type="term" value="C:nuclear microtubule"/>
    <property type="evidence" value="ECO:0007669"/>
    <property type="project" value="TreeGrafter"/>
</dbReference>
<evidence type="ECO:0000313" key="8">
    <source>
        <dbReference type="EMBL" id="KAE8689265.1"/>
    </source>
</evidence>
<evidence type="ECO:0000313" key="9">
    <source>
        <dbReference type="Proteomes" id="UP000436088"/>
    </source>
</evidence>
<dbReference type="InterPro" id="IPR009675">
    <property type="entry name" value="TPX2_fam"/>
</dbReference>
<dbReference type="AlphaFoldDB" id="A0A6A2ZEC7"/>
<dbReference type="InterPro" id="IPR027329">
    <property type="entry name" value="TPX2_C"/>
</dbReference>
<dbReference type="GO" id="GO:0060236">
    <property type="term" value="P:regulation of mitotic spindle organization"/>
    <property type="evidence" value="ECO:0007669"/>
    <property type="project" value="InterPro"/>
</dbReference>
<evidence type="ECO:0000256" key="1">
    <source>
        <dbReference type="ARBA" id="ARBA00004245"/>
    </source>
</evidence>
<comment type="similarity">
    <text evidence="2">Belongs to the TPX2 family.</text>
</comment>
<dbReference type="GO" id="GO:0008017">
    <property type="term" value="F:microtubule binding"/>
    <property type="evidence" value="ECO:0007669"/>
    <property type="project" value="TreeGrafter"/>
</dbReference>
<comment type="caution">
    <text evidence="8">The sequence shown here is derived from an EMBL/GenBank/DDBJ whole genome shotgun (WGS) entry which is preliminary data.</text>
</comment>
<dbReference type="Proteomes" id="UP000436088">
    <property type="component" value="Unassembled WGS sequence"/>
</dbReference>
<keyword evidence="4" id="KW-0493">Microtubule</keyword>
<comment type="subcellular location">
    <subcellularLocation>
        <location evidence="1">Cytoplasm</location>
        <location evidence="1">Cytoskeleton</location>
    </subcellularLocation>
</comment>
<sequence>MGLIANAKKLAKIEAEEEAKETGDLVEGPLRGFFLYRVRRGQKEGEDEKEPKEEKIDNLDNDIKKKPLKWEFVLNANCLDPLSQFSSSSWDSSQGSISSRNSNGGRRSRRNNWWEEMEKAAQTDVPKTIQLRTEVQHLLSLDFYLDCFGQTSVKESTRPVDLRLHSDVRAVERAEFDHQVAEKMSLIEQYKMERERQQKYDACVHDSLRHEVETTGGPFVVKLSLELDILRREVEIQRPFIVKLNLCCLESNILCCEVEIGSEIEKLFVDNQRSLRREVELALSGVQYPSLGPFIVKLNLRCLESNILRCEVEIGSEIEKLFIDNQRSLRREVELALSGVQYPSISPFVVKLNLRFLESNILRCEFNILRCEVEIGSEFGKLFVDNHRPFVVKLNLCCLEWHDILHRGVEIADGHFVVKLSLDLNILRREVEIQVWHLMLKGLMGSLHAPLLIFGNGLMGSLHAPLLEVFSDSQLS</sequence>
<evidence type="ECO:0000256" key="6">
    <source>
        <dbReference type="SAM" id="MobiDB-lite"/>
    </source>
</evidence>
<evidence type="ECO:0000256" key="3">
    <source>
        <dbReference type="ARBA" id="ARBA00022490"/>
    </source>
</evidence>
<evidence type="ECO:0000256" key="5">
    <source>
        <dbReference type="ARBA" id="ARBA00023212"/>
    </source>
</evidence>
<dbReference type="GO" id="GO:0005819">
    <property type="term" value="C:spindle"/>
    <property type="evidence" value="ECO:0007669"/>
    <property type="project" value="InterPro"/>
</dbReference>
<dbReference type="GO" id="GO:0090307">
    <property type="term" value="P:mitotic spindle assembly"/>
    <property type="evidence" value="ECO:0007669"/>
    <property type="project" value="TreeGrafter"/>
</dbReference>
<name>A0A6A2ZEC7_HIBSY</name>
<accession>A0A6A2ZEC7</accession>
<dbReference type="GO" id="GO:0030295">
    <property type="term" value="F:protein kinase activator activity"/>
    <property type="evidence" value="ECO:0007669"/>
    <property type="project" value="TreeGrafter"/>
</dbReference>
<feature type="domain" description="TPX2 C-terminal" evidence="7">
    <location>
        <begin position="163"/>
        <end position="199"/>
    </location>
</feature>
<protein>
    <recommendedName>
        <fullName evidence="7">TPX2 C-terminal domain-containing protein</fullName>
    </recommendedName>
</protein>
<keyword evidence="3" id="KW-0963">Cytoplasm</keyword>
<proteinExistence type="inferred from homology"/>
<feature type="region of interest" description="Disordered" evidence="6">
    <location>
        <begin position="86"/>
        <end position="111"/>
    </location>
</feature>
<keyword evidence="9" id="KW-1185">Reference proteome</keyword>
<dbReference type="Pfam" id="PF06886">
    <property type="entry name" value="TPX2"/>
    <property type="match status" value="1"/>
</dbReference>
<gene>
    <name evidence="8" type="ORF">F3Y22_tig00110940pilonHSYRG00241</name>
</gene>